<keyword evidence="2" id="KW-0964">Secreted</keyword>
<dbReference type="GO" id="GO:0008235">
    <property type="term" value="F:metalloexopeptidase activity"/>
    <property type="evidence" value="ECO:0007669"/>
    <property type="project" value="InterPro"/>
</dbReference>
<protein>
    <submittedName>
        <fullName evidence="5">M20/M25/M40 family metallo-hydrolase</fullName>
    </submittedName>
</protein>
<dbReference type="InterPro" id="IPR045175">
    <property type="entry name" value="M28_fam"/>
</dbReference>
<keyword evidence="3" id="KW-0732">Signal</keyword>
<feature type="domain" description="Peptidase M28" evidence="4">
    <location>
        <begin position="127"/>
        <end position="351"/>
    </location>
</feature>
<dbReference type="InterPro" id="IPR013783">
    <property type="entry name" value="Ig-like_fold"/>
</dbReference>
<dbReference type="Proteomes" id="UP001319200">
    <property type="component" value="Unassembled WGS sequence"/>
</dbReference>
<feature type="signal peptide" evidence="3">
    <location>
        <begin position="1"/>
        <end position="21"/>
    </location>
</feature>
<evidence type="ECO:0000313" key="5">
    <source>
        <dbReference type="EMBL" id="MBT1700711.1"/>
    </source>
</evidence>
<evidence type="ECO:0000256" key="3">
    <source>
        <dbReference type="SAM" id="SignalP"/>
    </source>
</evidence>
<dbReference type="RefSeq" id="WP_254169398.1">
    <property type="nucleotide sequence ID" value="NZ_JAHESF010000046.1"/>
</dbReference>
<evidence type="ECO:0000256" key="2">
    <source>
        <dbReference type="ARBA" id="ARBA00022525"/>
    </source>
</evidence>
<dbReference type="AlphaFoldDB" id="A0AAP2DQK2"/>
<dbReference type="Gene3D" id="2.60.40.10">
    <property type="entry name" value="Immunoglobulins"/>
    <property type="match status" value="1"/>
</dbReference>
<dbReference type="SUPFAM" id="SSF49265">
    <property type="entry name" value="Fibronectin type III"/>
    <property type="match status" value="1"/>
</dbReference>
<evidence type="ECO:0000313" key="6">
    <source>
        <dbReference type="Proteomes" id="UP001319200"/>
    </source>
</evidence>
<evidence type="ECO:0000256" key="1">
    <source>
        <dbReference type="ARBA" id="ARBA00004613"/>
    </source>
</evidence>
<dbReference type="PANTHER" id="PTHR12147">
    <property type="entry name" value="METALLOPEPTIDASE M28 FAMILY MEMBER"/>
    <property type="match status" value="1"/>
</dbReference>
<name>A0AAP2DQK2_9BACT</name>
<comment type="subcellular location">
    <subcellularLocation>
        <location evidence="1">Secreted</location>
    </subcellularLocation>
</comment>
<dbReference type="GO" id="GO:0005576">
    <property type="term" value="C:extracellular region"/>
    <property type="evidence" value="ECO:0007669"/>
    <property type="project" value="UniProtKB-SubCell"/>
</dbReference>
<evidence type="ECO:0000259" key="4">
    <source>
        <dbReference type="Pfam" id="PF04389"/>
    </source>
</evidence>
<dbReference type="PANTHER" id="PTHR12147:SF26">
    <property type="entry name" value="PEPTIDASE M28 DOMAIN-CONTAINING PROTEIN"/>
    <property type="match status" value="1"/>
</dbReference>
<dbReference type="SUPFAM" id="SSF53187">
    <property type="entry name" value="Zn-dependent exopeptidases"/>
    <property type="match status" value="1"/>
</dbReference>
<reference evidence="5 6" key="1">
    <citation type="submission" date="2021-05" db="EMBL/GenBank/DDBJ databases">
        <title>A Polyphasic approach of four new species of the genus Ohtaekwangia: Ohtaekwangia histidinii sp. nov., Ohtaekwangia cretensis sp. nov., Ohtaekwangia indiensis sp. nov., Ohtaekwangia reichenbachii sp. nov. from diverse environment.</title>
        <authorList>
            <person name="Octaviana S."/>
        </authorList>
    </citation>
    <scope>NUCLEOTIDE SEQUENCE [LARGE SCALE GENOMIC DNA]</scope>
    <source>
        <strain evidence="5 6">PWU4</strain>
    </source>
</reference>
<dbReference type="InterPro" id="IPR007484">
    <property type="entry name" value="Peptidase_M28"/>
</dbReference>
<dbReference type="GO" id="GO:0006508">
    <property type="term" value="P:proteolysis"/>
    <property type="evidence" value="ECO:0007669"/>
    <property type="project" value="InterPro"/>
</dbReference>
<dbReference type="InterPro" id="IPR036116">
    <property type="entry name" value="FN3_sf"/>
</dbReference>
<gene>
    <name evidence="5" type="ORF">KK083_27725</name>
</gene>
<dbReference type="EMBL" id="JAHESF010000046">
    <property type="protein sequence ID" value="MBT1700711.1"/>
    <property type="molecule type" value="Genomic_DNA"/>
</dbReference>
<keyword evidence="6" id="KW-1185">Reference proteome</keyword>
<comment type="caution">
    <text evidence="5">The sequence shown here is derived from an EMBL/GenBank/DDBJ whole genome shotgun (WGS) entry which is preliminary data.</text>
</comment>
<accession>A0AAP2DQK2</accession>
<organism evidence="5 6">
    <name type="scientific">Chryseosolibacter histidini</name>
    <dbReference type="NCBI Taxonomy" id="2782349"/>
    <lineage>
        <taxon>Bacteria</taxon>
        <taxon>Pseudomonadati</taxon>
        <taxon>Bacteroidota</taxon>
        <taxon>Cytophagia</taxon>
        <taxon>Cytophagales</taxon>
        <taxon>Chryseotaleaceae</taxon>
        <taxon>Chryseosolibacter</taxon>
    </lineage>
</organism>
<sequence>MRFAIGKLLFLPLLFAGSLIAQQKGSVPKPEIVKPVIDQEIAALVKEISADSIKSYIAKMVSFGTRHSLSDTASATRGIGAARRWVAYKFKQFAQRNKADMTVQLDPYRLEPNPRQPRITRPVTMKNVLGTLKGVDPTDNRVLLVSGHLDSRNTDVMDSVGIAPGANDDASGVAVVMELARVLSKKKFPCTIIFMAVQGEEQGLVGARHMASKLKAEQANLIAMLNNDIVGNSVASETGDKNDKTVRIFSEMVPALETDEQTAARNALKAENDSPSRQLARYIKEVSDPYLKGFVATINARPDRFLRGGDHTPFNQLGFTAVRFTEFNENFNHQHQNVRVENNIQYGDLSEFVDYTYAANVARLNLAALATLAKAPAQPAQVKMRVNLDNMTYLSWEAPASGPKPKGYYILMRETYQPFWEKKIFVTDTKAELPHSKDNYFFAVQSVGQNGHLSQIVMPVPVRN</sequence>
<proteinExistence type="predicted"/>
<dbReference type="Pfam" id="PF04389">
    <property type="entry name" value="Peptidase_M28"/>
    <property type="match status" value="1"/>
</dbReference>
<dbReference type="Gene3D" id="3.40.630.10">
    <property type="entry name" value="Zn peptidases"/>
    <property type="match status" value="1"/>
</dbReference>
<feature type="chain" id="PRO_5042823135" evidence="3">
    <location>
        <begin position="22"/>
        <end position="464"/>
    </location>
</feature>